<proteinExistence type="predicted"/>
<sequence>MVLNRKGFTGVVDAMFFIALIGIAVAVLAGGMAQEGYVPDYDASSFCDEAFRSKVTCTEFGMDIEDGRIHPVADLTAASVAAGDGSAETYFGRLLDGVFGRPGAYLMTIGFGGDSVSVGSGGGTETYGFSSDYTSCFGVVHVELFLY</sequence>
<protein>
    <submittedName>
        <fullName evidence="1">Uncharacterized protein</fullName>
    </submittedName>
</protein>
<organism evidence="1 2">
    <name type="scientific">Methanomethylophilus alvi</name>
    <dbReference type="NCBI Taxonomy" id="1291540"/>
    <lineage>
        <taxon>Archaea</taxon>
        <taxon>Methanobacteriati</taxon>
        <taxon>Thermoplasmatota</taxon>
        <taxon>Thermoplasmata</taxon>
        <taxon>Methanomassiliicoccales</taxon>
        <taxon>Methanomethylophilaceae</taxon>
        <taxon>Methanomethylophilus</taxon>
    </lineage>
</organism>
<dbReference type="RefSeq" id="WP_015504792.1">
    <property type="nucleotide sequence ID" value="NZ_CP017686.1"/>
</dbReference>
<dbReference type="OMA" id="VRACDIG"/>
<evidence type="ECO:0000313" key="2">
    <source>
        <dbReference type="Proteomes" id="UP000273278"/>
    </source>
</evidence>
<name>A0A3G3IHR6_9ARCH</name>
<dbReference type="GeneID" id="41321690"/>
<dbReference type="EMBL" id="CP017686">
    <property type="protein sequence ID" value="AYQ55052.1"/>
    <property type="molecule type" value="Genomic_DNA"/>
</dbReference>
<evidence type="ECO:0000313" key="1">
    <source>
        <dbReference type="EMBL" id="AYQ55052.1"/>
    </source>
</evidence>
<dbReference type="Proteomes" id="UP000273278">
    <property type="component" value="Chromosome"/>
</dbReference>
<reference evidence="1 2" key="1">
    <citation type="submission" date="2016-10" db="EMBL/GenBank/DDBJ databases">
        <title>Complete genome of the TMA-utilizing, human hosted archaeon Methanomethylophilus alvus Gen. nov, sp. nov., strain Mx-05, derived from a pure culture.</title>
        <authorList>
            <person name="Brugere J.-F."/>
            <person name="Ben Hania W."/>
            <person name="Chaudhary P.P."/>
            <person name="Gaci N."/>
            <person name="Borrel G."/>
            <person name="Cao Van Tuat L."/>
            <person name="Fardeau M.-L."/>
            <person name="Harris H.M.B."/>
            <person name="O'Toole P.W."/>
            <person name="Ollivier B."/>
        </authorList>
    </citation>
    <scope>NUCLEOTIDE SEQUENCE [LARGE SCALE GENOMIC DNA]</scope>
    <source>
        <strain evidence="1 2">Mx-05</strain>
    </source>
</reference>
<dbReference type="AlphaFoldDB" id="A0A3G3IHR6"/>
<accession>A0A3G3IHR6</accession>
<gene>
    <name evidence="1" type="ORF">BKD89_04445</name>
</gene>